<dbReference type="SUPFAM" id="SSF75304">
    <property type="entry name" value="Amidase signature (AS) enzymes"/>
    <property type="match status" value="1"/>
</dbReference>
<evidence type="ECO:0000259" key="1">
    <source>
        <dbReference type="Pfam" id="PF01425"/>
    </source>
</evidence>
<dbReference type="EMBL" id="WKAE01000460">
    <property type="protein sequence ID" value="MCF5632470.1"/>
    <property type="molecule type" value="Genomic_DNA"/>
</dbReference>
<dbReference type="PANTHER" id="PTHR11895:SF169">
    <property type="entry name" value="GLUTAMYL-TRNA(GLN) AMIDOTRANSFERASE"/>
    <property type="match status" value="1"/>
</dbReference>
<gene>
    <name evidence="2" type="ORF">GIV53_24980</name>
</gene>
<accession>A0A9Q4FKB0</accession>
<dbReference type="RefSeq" id="WP_268947962.1">
    <property type="nucleotide sequence ID" value="NZ_WKAE01000460.1"/>
</dbReference>
<evidence type="ECO:0000313" key="2">
    <source>
        <dbReference type="EMBL" id="MCF5632470.1"/>
    </source>
</evidence>
<dbReference type="Proteomes" id="UP000814010">
    <property type="component" value="Unassembled WGS sequence"/>
</dbReference>
<dbReference type="GO" id="GO:0016787">
    <property type="term" value="F:hydrolase activity"/>
    <property type="evidence" value="ECO:0007669"/>
    <property type="project" value="UniProtKB-KW"/>
</dbReference>
<feature type="non-terminal residue" evidence="2">
    <location>
        <position position="236"/>
    </location>
</feature>
<dbReference type="Gene3D" id="3.90.1300.10">
    <property type="entry name" value="Amidase signature (AS) domain"/>
    <property type="match status" value="1"/>
</dbReference>
<dbReference type="InterPro" id="IPR036928">
    <property type="entry name" value="AS_sf"/>
</dbReference>
<organism evidence="2 3">
    <name type="scientific">Pseudomonas syringae</name>
    <dbReference type="NCBI Taxonomy" id="317"/>
    <lineage>
        <taxon>Bacteria</taxon>
        <taxon>Pseudomonadati</taxon>
        <taxon>Pseudomonadota</taxon>
        <taxon>Gammaproteobacteria</taxon>
        <taxon>Pseudomonadales</taxon>
        <taxon>Pseudomonadaceae</taxon>
        <taxon>Pseudomonas</taxon>
    </lineage>
</organism>
<name>A0A9Q4FKB0_PSESX</name>
<reference evidence="2" key="1">
    <citation type="submission" date="2019-11" db="EMBL/GenBank/DDBJ databases">
        <title>Epiphytic Pseudomonas syringae from cherry orchards.</title>
        <authorList>
            <person name="Hulin M.T."/>
        </authorList>
    </citation>
    <scope>NUCLEOTIDE SEQUENCE</scope>
    <source>
        <strain evidence="2">PA-2-5E</strain>
    </source>
</reference>
<dbReference type="AlphaFoldDB" id="A0A9Q4FKB0"/>
<comment type="caution">
    <text evidence="2">The sequence shown here is derived from an EMBL/GenBank/DDBJ whole genome shotgun (WGS) entry which is preliminary data.</text>
</comment>
<dbReference type="PANTHER" id="PTHR11895">
    <property type="entry name" value="TRANSAMIDASE"/>
    <property type="match status" value="1"/>
</dbReference>
<protein>
    <submittedName>
        <fullName evidence="2">Allophanate hydrolase</fullName>
    </submittedName>
</protein>
<proteinExistence type="predicted"/>
<sequence length="236" mass="24450">MTALDISELQSALRSGHLTLTALVNTLTTHIDADDRPEVWIHRVPVAELLERAAALQSKAEALGESVYEQLPLFGVPFAVKDNFDVAGMPTTAACPAFAYVAKENAHVVQRLLDSGALLIGKTNLDQFATGLVGVRSPYGAVRNAHDPAYVSGGSSSGSAVAVARGYVSFALGTDTAGSGRVPAGFNGIVGLKPSLGLFSSRGIVPAFRTLDCPAVFPLELMQASQGAPGLAALHP</sequence>
<feature type="domain" description="Amidase" evidence="1">
    <location>
        <begin position="38"/>
        <end position="216"/>
    </location>
</feature>
<dbReference type="InterPro" id="IPR000120">
    <property type="entry name" value="Amidase"/>
</dbReference>
<keyword evidence="2" id="KW-0378">Hydrolase</keyword>
<evidence type="ECO:0000313" key="3">
    <source>
        <dbReference type="Proteomes" id="UP000814010"/>
    </source>
</evidence>
<dbReference type="InterPro" id="IPR023631">
    <property type="entry name" value="Amidase_dom"/>
</dbReference>
<dbReference type="Pfam" id="PF01425">
    <property type="entry name" value="Amidase"/>
    <property type="match status" value="1"/>
</dbReference>